<name>A0ACD3B815_9AGAR</name>
<gene>
    <name evidence="1" type="ORF">BDN72DRAFT_813981</name>
</gene>
<protein>
    <submittedName>
        <fullName evidence="1">Amino acid transporter</fullName>
    </submittedName>
</protein>
<dbReference type="EMBL" id="ML208273">
    <property type="protein sequence ID" value="TFK73727.1"/>
    <property type="molecule type" value="Genomic_DNA"/>
</dbReference>
<organism evidence="1 2">
    <name type="scientific">Pluteus cervinus</name>
    <dbReference type="NCBI Taxonomy" id="181527"/>
    <lineage>
        <taxon>Eukaryota</taxon>
        <taxon>Fungi</taxon>
        <taxon>Dikarya</taxon>
        <taxon>Basidiomycota</taxon>
        <taxon>Agaricomycotina</taxon>
        <taxon>Agaricomycetes</taxon>
        <taxon>Agaricomycetidae</taxon>
        <taxon>Agaricales</taxon>
        <taxon>Pluteineae</taxon>
        <taxon>Pluteaceae</taxon>
        <taxon>Pluteus</taxon>
    </lineage>
</organism>
<keyword evidence="2" id="KW-1185">Reference proteome</keyword>
<accession>A0ACD3B815</accession>
<evidence type="ECO:0000313" key="1">
    <source>
        <dbReference type="EMBL" id="TFK73727.1"/>
    </source>
</evidence>
<evidence type="ECO:0000313" key="2">
    <source>
        <dbReference type="Proteomes" id="UP000308600"/>
    </source>
</evidence>
<proteinExistence type="predicted"/>
<dbReference type="Proteomes" id="UP000308600">
    <property type="component" value="Unassembled WGS sequence"/>
</dbReference>
<sequence length="558" mass="60242">MFSFISRFFHGNLGGKKAVIRKDDALLAVLGYKSQFRREFSLLESMAFSFSIMGVCAAISTTWYFPLVSGGHAGMVWGWVIPSLPVLCIAASLAELTSSMPTSAGLYYFSAKMAPRRHSPLLSWITGWANVFGQIALVCSIDFTCAQLIATAIAIGSDGKVVLGTGATFGIIIVLLISHGIVCCSATGILARLTLLFSCVNSKPHHPILYSYPSFGTTIAATITLLVVSGEKGTRVSAKDAFTLFENHTGWRNNVWAFFLTFTSHAWCLTGYDGAAHISEEVSGAAKSAPIAIVAGVAATEFLGLMYLISTSFATTSVEGLLETELPLQIGQLYLNTLGKHGTLALWSCIIFVQWVNGVVQGVDASRVTFAFARDNGLPGSKWWKQINRKTQTPVNAVWLVMGVSALLSTLAFSSTALSSLAGATVVGLYTSYGMPILLRITSGRKVFRPGPFSLGRWWLPIGVVAVAWASFVVVLLMFPILAVTNADEMNYASAIVLTVFLMSSLSWIFSARHWFKGPIPNITDDDLRKYSDSDIVNKKFLEIVTTEVKEASDTSSS</sequence>
<reference evidence="1 2" key="1">
    <citation type="journal article" date="2019" name="Nat. Ecol. Evol.">
        <title>Megaphylogeny resolves global patterns of mushroom evolution.</title>
        <authorList>
            <person name="Varga T."/>
            <person name="Krizsan K."/>
            <person name="Foldi C."/>
            <person name="Dima B."/>
            <person name="Sanchez-Garcia M."/>
            <person name="Sanchez-Ramirez S."/>
            <person name="Szollosi G.J."/>
            <person name="Szarkandi J.G."/>
            <person name="Papp V."/>
            <person name="Albert L."/>
            <person name="Andreopoulos W."/>
            <person name="Angelini C."/>
            <person name="Antonin V."/>
            <person name="Barry K.W."/>
            <person name="Bougher N.L."/>
            <person name="Buchanan P."/>
            <person name="Buyck B."/>
            <person name="Bense V."/>
            <person name="Catcheside P."/>
            <person name="Chovatia M."/>
            <person name="Cooper J."/>
            <person name="Damon W."/>
            <person name="Desjardin D."/>
            <person name="Finy P."/>
            <person name="Geml J."/>
            <person name="Haridas S."/>
            <person name="Hughes K."/>
            <person name="Justo A."/>
            <person name="Karasinski D."/>
            <person name="Kautmanova I."/>
            <person name="Kiss B."/>
            <person name="Kocsube S."/>
            <person name="Kotiranta H."/>
            <person name="LaButti K.M."/>
            <person name="Lechner B.E."/>
            <person name="Liimatainen K."/>
            <person name="Lipzen A."/>
            <person name="Lukacs Z."/>
            <person name="Mihaltcheva S."/>
            <person name="Morgado L.N."/>
            <person name="Niskanen T."/>
            <person name="Noordeloos M.E."/>
            <person name="Ohm R.A."/>
            <person name="Ortiz-Santana B."/>
            <person name="Ovrebo C."/>
            <person name="Racz N."/>
            <person name="Riley R."/>
            <person name="Savchenko A."/>
            <person name="Shiryaev A."/>
            <person name="Soop K."/>
            <person name="Spirin V."/>
            <person name="Szebenyi C."/>
            <person name="Tomsovsky M."/>
            <person name="Tulloss R.E."/>
            <person name="Uehling J."/>
            <person name="Grigoriev I.V."/>
            <person name="Vagvolgyi C."/>
            <person name="Papp T."/>
            <person name="Martin F.M."/>
            <person name="Miettinen O."/>
            <person name="Hibbett D.S."/>
            <person name="Nagy L.G."/>
        </authorList>
    </citation>
    <scope>NUCLEOTIDE SEQUENCE [LARGE SCALE GENOMIC DNA]</scope>
    <source>
        <strain evidence="1 2">NL-1719</strain>
    </source>
</reference>